<proteinExistence type="predicted"/>
<evidence type="ECO:0000259" key="1">
    <source>
        <dbReference type="Pfam" id="PF04187"/>
    </source>
</evidence>
<name>A0A554X3P3_9BURK</name>
<dbReference type="Proteomes" id="UP000318542">
    <property type="component" value="Unassembled WGS sequence"/>
</dbReference>
<dbReference type="SUPFAM" id="SSF159501">
    <property type="entry name" value="EreA/ChaN-like"/>
    <property type="match status" value="1"/>
</dbReference>
<evidence type="ECO:0000313" key="3">
    <source>
        <dbReference type="Proteomes" id="UP000318542"/>
    </source>
</evidence>
<reference evidence="2 3" key="1">
    <citation type="submission" date="2019-07" db="EMBL/GenBank/DDBJ databases">
        <title>Tepidimonas thermarum AA-1 draft genome.</title>
        <authorList>
            <person name="Da Costa M.S."/>
            <person name="Froufe H.J.C."/>
            <person name="Egas C."/>
            <person name="Albuquerque L."/>
        </authorList>
    </citation>
    <scope>NUCLEOTIDE SEQUENCE [LARGE SCALE GENOMIC DNA]</scope>
    <source>
        <strain evidence="2 3">AA-1</strain>
    </source>
</reference>
<dbReference type="Pfam" id="PF04187">
    <property type="entry name" value="Cofac_haem_bdg"/>
    <property type="match status" value="1"/>
</dbReference>
<dbReference type="CDD" id="cd14727">
    <property type="entry name" value="ChanN-like"/>
    <property type="match status" value="1"/>
</dbReference>
<feature type="domain" description="Haem-binding uptake Tiki superfamily ChaN" evidence="1">
    <location>
        <begin position="52"/>
        <end position="231"/>
    </location>
</feature>
<gene>
    <name evidence="2" type="ORF">Tther_00977</name>
</gene>
<organism evidence="2 3">
    <name type="scientific">Tepidimonas thermarum</name>
    <dbReference type="NCBI Taxonomy" id="335431"/>
    <lineage>
        <taxon>Bacteria</taxon>
        <taxon>Pseudomonadati</taxon>
        <taxon>Pseudomonadota</taxon>
        <taxon>Betaproteobacteria</taxon>
        <taxon>Burkholderiales</taxon>
        <taxon>Tepidimonas</taxon>
    </lineage>
</organism>
<dbReference type="InterPro" id="IPR007314">
    <property type="entry name" value="Cofac_haem-bd_dom"/>
</dbReference>
<keyword evidence="3" id="KW-1185">Reference proteome</keyword>
<dbReference type="EMBL" id="VJOL01000013">
    <property type="protein sequence ID" value="TSE30428.1"/>
    <property type="molecule type" value="Genomic_DNA"/>
</dbReference>
<dbReference type="Gene3D" id="3.40.50.11550">
    <property type="match status" value="2"/>
</dbReference>
<dbReference type="AlphaFoldDB" id="A0A554X3P3"/>
<accession>A0A554X3P3</accession>
<evidence type="ECO:0000313" key="2">
    <source>
        <dbReference type="EMBL" id="TSE30428.1"/>
    </source>
</evidence>
<sequence length="285" mass="29777">MAGIGAWLGGGSVPVRAAPSVVADARPVLPDAPALAAWVEQQIQALGPAPWWLLGEQHDADAHQTLQVAVVRVLAGQGALAAVVLEMAERGRDSGSLRPDAPEEAVRQALAWHDAGWPWARYGPVVMAAVRAGVPVVGANLPRAQHHAVMADADWDTLLPADGLHALERLIDTAHCGVLPAAQLRPMARIQIARDDSMAATLLAQHTPGRTVLLITGAQHARRPYGVPLHLARRAGPAAPAPRVVELVASDDAPAALVPTAAADALWLTPAVPPVDHCAGLRARR</sequence>
<protein>
    <submittedName>
        <fullName evidence="2">Heme-binding uptake, Tiki superfamily, ChaN</fullName>
    </submittedName>
</protein>
<comment type="caution">
    <text evidence="2">The sequence shown here is derived from an EMBL/GenBank/DDBJ whole genome shotgun (WGS) entry which is preliminary data.</text>
</comment>